<keyword evidence="4 8" id="KW-0812">Transmembrane</keyword>
<feature type="transmembrane region" description="Helical" evidence="8">
    <location>
        <begin position="272"/>
        <end position="293"/>
    </location>
</feature>
<keyword evidence="5 8" id="KW-1133">Transmembrane helix</keyword>
<feature type="transmembrane region" description="Helical" evidence="8">
    <location>
        <begin position="323"/>
        <end position="339"/>
    </location>
</feature>
<feature type="transmembrane region" description="Helical" evidence="8">
    <location>
        <begin position="69"/>
        <end position="85"/>
    </location>
</feature>
<protein>
    <submittedName>
        <fullName evidence="9">DUF2029 domain-containing protein</fullName>
    </submittedName>
</protein>
<evidence type="ECO:0000256" key="5">
    <source>
        <dbReference type="ARBA" id="ARBA00022989"/>
    </source>
</evidence>
<comment type="similarity">
    <text evidence="7">Belongs to the glycosyltransferase 87 family.</text>
</comment>
<proteinExistence type="inferred from homology"/>
<organism evidence="9 10">
    <name type="scientific">Arthrobacter jiangjiafuii</name>
    <dbReference type="NCBI Taxonomy" id="2817475"/>
    <lineage>
        <taxon>Bacteria</taxon>
        <taxon>Bacillati</taxon>
        <taxon>Actinomycetota</taxon>
        <taxon>Actinomycetes</taxon>
        <taxon>Micrococcales</taxon>
        <taxon>Micrococcaceae</taxon>
        <taxon>Arthrobacter</taxon>
    </lineage>
</organism>
<feature type="transmembrane region" description="Helical" evidence="8">
    <location>
        <begin position="21"/>
        <end position="49"/>
    </location>
</feature>
<evidence type="ECO:0000313" key="10">
    <source>
        <dbReference type="Proteomes" id="UP000676885"/>
    </source>
</evidence>
<dbReference type="KEGG" id="ajg:KKR91_10950"/>
<sequence length="422" mass="44774">MSQKLAALQERFMRRKSLWSCFALVHLGFFLALSGLVFSGGVLSDIRFYRQWAFDGLNDGIWQGISMDWVYPIGALAPMLLATILGPALYQLAWFLIFTALNAAAVAVLVKPGTPSRYAAAYWWLAVTALLGPVAVGRVDGLTAPLVIIGLLLLAARPVVASALLALATWMKVWPAAVILAVLVAWPRRLTLVLTGAAVSAVMAGIVAAGGGIHHLLSFVGAQGARGMQMEAPFTTPGLWQAILGGSNAYIFEDKLINTREVRGAMGEPVAALMMPLLAAAALAVVLLLIWALRRGANAGELLISGSLALVAAFIVFNKVGSPQFMLWLGAVVAVGLAWEGRSWRVPALLMLAIAPLTTLVYPMFYAALYNDLNVAVALALTVRNVLLLVLFGWSLVRIVRLARTGGSGSLSAPGVRPETAP</sequence>
<dbReference type="GO" id="GO:0016758">
    <property type="term" value="F:hexosyltransferase activity"/>
    <property type="evidence" value="ECO:0007669"/>
    <property type="project" value="InterPro"/>
</dbReference>
<feature type="transmembrane region" description="Helical" evidence="8">
    <location>
        <begin position="300"/>
        <end position="317"/>
    </location>
</feature>
<dbReference type="InterPro" id="IPR018584">
    <property type="entry name" value="GT87"/>
</dbReference>
<dbReference type="EMBL" id="CP076022">
    <property type="protein sequence ID" value="QWC09036.1"/>
    <property type="molecule type" value="Genomic_DNA"/>
</dbReference>
<evidence type="ECO:0000313" key="9">
    <source>
        <dbReference type="EMBL" id="QWC09036.1"/>
    </source>
</evidence>
<comment type="subcellular location">
    <subcellularLocation>
        <location evidence="1">Cell membrane</location>
        <topology evidence="1">Multi-pass membrane protein</topology>
    </subcellularLocation>
</comment>
<accession>A0A975R037</accession>
<dbReference type="Proteomes" id="UP000676885">
    <property type="component" value="Chromosome"/>
</dbReference>
<feature type="transmembrane region" description="Helical" evidence="8">
    <location>
        <begin position="190"/>
        <end position="213"/>
    </location>
</feature>
<dbReference type="RefSeq" id="WP_210229494.1">
    <property type="nucleotide sequence ID" value="NZ_CP076022.1"/>
</dbReference>
<reference evidence="9 10" key="1">
    <citation type="submission" date="2021-05" db="EMBL/GenBank/DDBJ databases">
        <title>Novel species in genus Arthrobacter.</title>
        <authorList>
            <person name="Zhang G."/>
        </authorList>
    </citation>
    <scope>NUCLEOTIDE SEQUENCE [LARGE SCALE GENOMIC DNA]</scope>
    <source>
        <strain evidence="10">zg-ZUI227</strain>
    </source>
</reference>
<feature type="transmembrane region" description="Helical" evidence="8">
    <location>
        <begin position="122"/>
        <end position="139"/>
    </location>
</feature>
<evidence type="ECO:0000256" key="3">
    <source>
        <dbReference type="ARBA" id="ARBA00022679"/>
    </source>
</evidence>
<dbReference type="GO" id="GO:0005886">
    <property type="term" value="C:plasma membrane"/>
    <property type="evidence" value="ECO:0007669"/>
    <property type="project" value="UniProtKB-SubCell"/>
</dbReference>
<evidence type="ECO:0000256" key="7">
    <source>
        <dbReference type="ARBA" id="ARBA00024033"/>
    </source>
</evidence>
<keyword evidence="2" id="KW-1003">Cell membrane</keyword>
<feature type="transmembrane region" description="Helical" evidence="8">
    <location>
        <begin position="146"/>
        <end position="170"/>
    </location>
</feature>
<evidence type="ECO:0000256" key="6">
    <source>
        <dbReference type="ARBA" id="ARBA00023136"/>
    </source>
</evidence>
<keyword evidence="6 8" id="KW-0472">Membrane</keyword>
<feature type="transmembrane region" description="Helical" evidence="8">
    <location>
        <begin position="346"/>
        <end position="369"/>
    </location>
</feature>
<dbReference type="AlphaFoldDB" id="A0A975R037"/>
<dbReference type="Pfam" id="PF09594">
    <property type="entry name" value="GT87"/>
    <property type="match status" value="1"/>
</dbReference>
<evidence type="ECO:0000256" key="1">
    <source>
        <dbReference type="ARBA" id="ARBA00004651"/>
    </source>
</evidence>
<name>A0A975R037_9MICC</name>
<evidence type="ECO:0000256" key="8">
    <source>
        <dbReference type="SAM" id="Phobius"/>
    </source>
</evidence>
<feature type="transmembrane region" description="Helical" evidence="8">
    <location>
        <begin position="375"/>
        <end position="397"/>
    </location>
</feature>
<evidence type="ECO:0000256" key="2">
    <source>
        <dbReference type="ARBA" id="ARBA00022475"/>
    </source>
</evidence>
<keyword evidence="3" id="KW-0808">Transferase</keyword>
<evidence type="ECO:0000256" key="4">
    <source>
        <dbReference type="ARBA" id="ARBA00022692"/>
    </source>
</evidence>
<keyword evidence="10" id="KW-1185">Reference proteome</keyword>
<gene>
    <name evidence="9" type="ORF">KKR91_10950</name>
</gene>
<feature type="transmembrane region" description="Helical" evidence="8">
    <location>
        <begin position="92"/>
        <end position="110"/>
    </location>
</feature>